<dbReference type="SUPFAM" id="SSF47598">
    <property type="entry name" value="Ribbon-helix-helix"/>
    <property type="match status" value="1"/>
</dbReference>
<evidence type="ECO:0000313" key="2">
    <source>
        <dbReference type="EMBL" id="MDF4024116.1"/>
    </source>
</evidence>
<dbReference type="Proteomes" id="UP001528850">
    <property type="component" value="Unassembled WGS sequence"/>
</dbReference>
<organism evidence="2 3">
    <name type="scientific">Luteibacter sahnii</name>
    <dbReference type="NCBI Taxonomy" id="3021977"/>
    <lineage>
        <taxon>Bacteria</taxon>
        <taxon>Pseudomonadati</taxon>
        <taxon>Pseudomonadota</taxon>
        <taxon>Gammaproteobacteria</taxon>
        <taxon>Lysobacterales</taxon>
        <taxon>Rhodanobacteraceae</taxon>
        <taxon>Luteibacter</taxon>
    </lineage>
</organism>
<name>A0ABT6B7R1_9GAMM</name>
<sequence length="51" mass="6218">MRHDKQINVRIPDEDLEWLKSEMQRNRRSLTSEVVLAIQEKRERTEKKEPA</sequence>
<dbReference type="InterPro" id="IPR010985">
    <property type="entry name" value="Ribbon_hlx_hlx"/>
</dbReference>
<feature type="domain" description="Arc-like DNA binding" evidence="1">
    <location>
        <begin position="1"/>
        <end position="40"/>
    </location>
</feature>
<protein>
    <submittedName>
        <fullName evidence="2">Arc family DNA-binding protein</fullName>
    </submittedName>
</protein>
<comment type="caution">
    <text evidence="2">The sequence shown here is derived from an EMBL/GenBank/DDBJ whole genome shotgun (WGS) entry which is preliminary data.</text>
</comment>
<keyword evidence="3" id="KW-1185">Reference proteome</keyword>
<reference evidence="2 3" key="1">
    <citation type="journal article" date="2024" name="Curr. Microbiol.">
        <title>Luteibacter sahnii sp. nov., A Novel Yellow-Colored Xanthomonadin Pigment Producing Probiotic Bacterium from Healthy Rice Seed Microbiome.</title>
        <authorList>
            <person name="Jaiswal G."/>
            <person name="Rana R."/>
            <person name="Nayak P.K."/>
            <person name="Chouhan R."/>
            <person name="Gandhi S.G."/>
            <person name="Patel H.K."/>
            <person name="Patil P.B."/>
        </authorList>
    </citation>
    <scope>NUCLEOTIDE SEQUENCE [LARGE SCALE GENOMIC DNA]</scope>
    <source>
        <strain evidence="2 3">PPL201</strain>
    </source>
</reference>
<gene>
    <name evidence="2" type="ORF">P3W24_03910</name>
</gene>
<dbReference type="Gene3D" id="1.10.1220.10">
    <property type="entry name" value="Met repressor-like"/>
    <property type="match status" value="1"/>
</dbReference>
<accession>A0ABT6B7R1</accession>
<keyword evidence="2" id="KW-0238">DNA-binding</keyword>
<dbReference type="GO" id="GO:0003677">
    <property type="term" value="F:DNA binding"/>
    <property type="evidence" value="ECO:0007669"/>
    <property type="project" value="UniProtKB-KW"/>
</dbReference>
<dbReference type="Pfam" id="PF03869">
    <property type="entry name" value="Arc"/>
    <property type="match status" value="1"/>
</dbReference>
<proteinExistence type="predicted"/>
<dbReference type="InterPro" id="IPR013321">
    <property type="entry name" value="Arc_rbn_hlx_hlx"/>
</dbReference>
<dbReference type="EMBL" id="JARJJS010000001">
    <property type="protein sequence ID" value="MDF4024116.1"/>
    <property type="molecule type" value="Genomic_DNA"/>
</dbReference>
<evidence type="ECO:0000259" key="1">
    <source>
        <dbReference type="Pfam" id="PF03869"/>
    </source>
</evidence>
<dbReference type="InterPro" id="IPR005569">
    <property type="entry name" value="Arc_DNA-bd_dom"/>
</dbReference>
<evidence type="ECO:0000313" key="3">
    <source>
        <dbReference type="Proteomes" id="UP001528850"/>
    </source>
</evidence>